<evidence type="ECO:0000256" key="1">
    <source>
        <dbReference type="ARBA" id="ARBA00022694"/>
    </source>
</evidence>
<dbReference type="PANTHER" id="PTHR33992">
    <property type="entry name" value="RIBONUCLEASE P PROTEIN COMPONENT"/>
    <property type="match status" value="1"/>
</dbReference>
<dbReference type="EMBL" id="UINC01019819">
    <property type="protein sequence ID" value="SVA83823.1"/>
    <property type="molecule type" value="Genomic_DNA"/>
</dbReference>
<dbReference type="GO" id="GO:0030677">
    <property type="term" value="C:ribonuclease P complex"/>
    <property type="evidence" value="ECO:0007669"/>
    <property type="project" value="TreeGrafter"/>
</dbReference>
<dbReference type="PANTHER" id="PTHR33992:SF1">
    <property type="entry name" value="RIBONUCLEASE P PROTEIN COMPONENT"/>
    <property type="match status" value="1"/>
</dbReference>
<organism evidence="6">
    <name type="scientific">marine metagenome</name>
    <dbReference type="NCBI Taxonomy" id="408172"/>
    <lineage>
        <taxon>unclassified sequences</taxon>
        <taxon>metagenomes</taxon>
        <taxon>ecological metagenomes</taxon>
    </lineage>
</organism>
<gene>
    <name evidence="6" type="ORF">METZ01_LOCUS136677</name>
</gene>
<keyword evidence="3" id="KW-0255">Endonuclease</keyword>
<sequence length="78" mass="8969">SRSRLGVVVSKYQHSIVERNRIKRRLREIGRTKVLPALSEHGRALDVLIRARRGAYSVGFHKLRKELEVLTEMLCSGD</sequence>
<accession>A0A381Z4U0</accession>
<keyword evidence="1" id="KW-0819">tRNA processing</keyword>
<keyword evidence="2" id="KW-0540">Nuclease</keyword>
<dbReference type="Pfam" id="PF00825">
    <property type="entry name" value="Ribonuclease_P"/>
    <property type="match status" value="1"/>
</dbReference>
<dbReference type="NCBIfam" id="TIGR00188">
    <property type="entry name" value="rnpA"/>
    <property type="match status" value="1"/>
</dbReference>
<evidence type="ECO:0000313" key="6">
    <source>
        <dbReference type="EMBL" id="SVA83823.1"/>
    </source>
</evidence>
<dbReference type="InterPro" id="IPR020568">
    <property type="entry name" value="Ribosomal_Su5_D2-typ_SF"/>
</dbReference>
<evidence type="ECO:0000256" key="5">
    <source>
        <dbReference type="ARBA" id="ARBA00022884"/>
    </source>
</evidence>
<feature type="non-terminal residue" evidence="6">
    <location>
        <position position="1"/>
    </location>
</feature>
<dbReference type="InterPro" id="IPR014721">
    <property type="entry name" value="Ribsml_uS5_D2-typ_fold_subgr"/>
</dbReference>
<evidence type="ECO:0000256" key="4">
    <source>
        <dbReference type="ARBA" id="ARBA00022801"/>
    </source>
</evidence>
<evidence type="ECO:0000256" key="2">
    <source>
        <dbReference type="ARBA" id="ARBA00022722"/>
    </source>
</evidence>
<keyword evidence="5" id="KW-0694">RNA-binding</keyword>
<protein>
    <submittedName>
        <fullName evidence="6">Uncharacterized protein</fullName>
    </submittedName>
</protein>
<dbReference type="GO" id="GO:0000049">
    <property type="term" value="F:tRNA binding"/>
    <property type="evidence" value="ECO:0007669"/>
    <property type="project" value="InterPro"/>
</dbReference>
<dbReference type="SUPFAM" id="SSF54211">
    <property type="entry name" value="Ribosomal protein S5 domain 2-like"/>
    <property type="match status" value="1"/>
</dbReference>
<dbReference type="AlphaFoldDB" id="A0A381Z4U0"/>
<dbReference type="GO" id="GO:0004526">
    <property type="term" value="F:ribonuclease P activity"/>
    <property type="evidence" value="ECO:0007669"/>
    <property type="project" value="InterPro"/>
</dbReference>
<dbReference type="Gene3D" id="3.30.230.10">
    <property type="match status" value="1"/>
</dbReference>
<keyword evidence="4" id="KW-0378">Hydrolase</keyword>
<dbReference type="InterPro" id="IPR000100">
    <property type="entry name" value="RNase_P"/>
</dbReference>
<evidence type="ECO:0000256" key="3">
    <source>
        <dbReference type="ARBA" id="ARBA00022759"/>
    </source>
</evidence>
<proteinExistence type="predicted"/>
<reference evidence="6" key="1">
    <citation type="submission" date="2018-05" db="EMBL/GenBank/DDBJ databases">
        <authorList>
            <person name="Lanie J.A."/>
            <person name="Ng W.-L."/>
            <person name="Kazmierczak K.M."/>
            <person name="Andrzejewski T.M."/>
            <person name="Davidsen T.M."/>
            <person name="Wayne K.J."/>
            <person name="Tettelin H."/>
            <person name="Glass J.I."/>
            <person name="Rusch D."/>
            <person name="Podicherti R."/>
            <person name="Tsui H.-C.T."/>
            <person name="Winkler M.E."/>
        </authorList>
    </citation>
    <scope>NUCLEOTIDE SEQUENCE</scope>
</reference>
<name>A0A381Z4U0_9ZZZZ</name>
<dbReference type="GO" id="GO:0042781">
    <property type="term" value="F:3'-tRNA processing endoribonuclease activity"/>
    <property type="evidence" value="ECO:0007669"/>
    <property type="project" value="TreeGrafter"/>
</dbReference>